<dbReference type="AlphaFoldDB" id="A0AAD8C3Z4"/>
<organism evidence="2 3">
    <name type="scientific">Biomphalaria pfeifferi</name>
    <name type="common">Bloodfluke planorb</name>
    <name type="synonym">Freshwater snail</name>
    <dbReference type="NCBI Taxonomy" id="112525"/>
    <lineage>
        <taxon>Eukaryota</taxon>
        <taxon>Metazoa</taxon>
        <taxon>Spiralia</taxon>
        <taxon>Lophotrochozoa</taxon>
        <taxon>Mollusca</taxon>
        <taxon>Gastropoda</taxon>
        <taxon>Heterobranchia</taxon>
        <taxon>Euthyneura</taxon>
        <taxon>Panpulmonata</taxon>
        <taxon>Hygrophila</taxon>
        <taxon>Lymnaeoidea</taxon>
        <taxon>Planorbidae</taxon>
        <taxon>Biomphalaria</taxon>
    </lineage>
</organism>
<evidence type="ECO:0000313" key="2">
    <source>
        <dbReference type="EMBL" id="KAK0065392.1"/>
    </source>
</evidence>
<dbReference type="EMBL" id="JASAOG010000014">
    <property type="protein sequence ID" value="KAK0065392.1"/>
    <property type="molecule type" value="Genomic_DNA"/>
</dbReference>
<feature type="compositionally biased region" description="Low complexity" evidence="1">
    <location>
        <begin position="74"/>
        <end position="90"/>
    </location>
</feature>
<keyword evidence="3" id="KW-1185">Reference proteome</keyword>
<reference evidence="2" key="2">
    <citation type="submission" date="2023-04" db="EMBL/GenBank/DDBJ databases">
        <authorList>
            <person name="Bu L."/>
            <person name="Lu L."/>
            <person name="Laidemitt M.R."/>
            <person name="Zhang S.M."/>
            <person name="Mutuku M."/>
            <person name="Mkoji G."/>
            <person name="Steinauer M."/>
            <person name="Loker E.S."/>
        </authorList>
    </citation>
    <scope>NUCLEOTIDE SEQUENCE</scope>
    <source>
        <strain evidence="2">KasaAsao</strain>
        <tissue evidence="2">Whole Snail</tissue>
    </source>
</reference>
<feature type="region of interest" description="Disordered" evidence="1">
    <location>
        <begin position="1"/>
        <end position="108"/>
    </location>
</feature>
<evidence type="ECO:0000256" key="1">
    <source>
        <dbReference type="SAM" id="MobiDB-lite"/>
    </source>
</evidence>
<comment type="caution">
    <text evidence="2">The sequence shown here is derived from an EMBL/GenBank/DDBJ whole genome shotgun (WGS) entry which is preliminary data.</text>
</comment>
<dbReference type="Proteomes" id="UP001233172">
    <property type="component" value="Unassembled WGS sequence"/>
</dbReference>
<protein>
    <submittedName>
        <fullName evidence="2">Glycine-rich protein DOT1</fullName>
    </submittedName>
</protein>
<proteinExistence type="predicted"/>
<sequence length="108" mass="10939">LGLGGHDGLHHGLSVNDHIQRNSSGGGAGGGGNGGSIGGGGGGGGGHQLRSHHQHGEHERSPHPHKWPRRSEHAPGGAPSPSSPQAVPVQRRTNARYVIKCSPPSQIC</sequence>
<reference evidence="2" key="1">
    <citation type="journal article" date="2023" name="PLoS Negl. Trop. Dis.">
        <title>A genome sequence for Biomphalaria pfeifferi, the major vector snail for the human-infecting parasite Schistosoma mansoni.</title>
        <authorList>
            <person name="Bu L."/>
            <person name="Lu L."/>
            <person name="Laidemitt M.R."/>
            <person name="Zhang S.M."/>
            <person name="Mutuku M."/>
            <person name="Mkoji G."/>
            <person name="Steinauer M."/>
            <person name="Loker E.S."/>
        </authorList>
    </citation>
    <scope>NUCLEOTIDE SEQUENCE</scope>
    <source>
        <strain evidence="2">KasaAsao</strain>
    </source>
</reference>
<accession>A0AAD8C3Z4</accession>
<name>A0AAD8C3Z4_BIOPF</name>
<feature type="non-terminal residue" evidence="2">
    <location>
        <position position="108"/>
    </location>
</feature>
<feature type="compositionally biased region" description="Gly residues" evidence="1">
    <location>
        <begin position="24"/>
        <end position="47"/>
    </location>
</feature>
<evidence type="ECO:0000313" key="3">
    <source>
        <dbReference type="Proteomes" id="UP001233172"/>
    </source>
</evidence>
<gene>
    <name evidence="2" type="ORF">Bpfe_005418</name>
</gene>